<feature type="domain" description="Type I restriction enzyme R protein N-terminal" evidence="1">
    <location>
        <begin position="8"/>
        <end position="58"/>
    </location>
</feature>
<dbReference type="OrthoDB" id="330911at2157"/>
<dbReference type="Proteomes" id="UP000067738">
    <property type="component" value="Chromosome"/>
</dbReference>
<accession>A0A0U3ELA6</accession>
<dbReference type="RefSeq" id="WP_058739565.1">
    <property type="nucleotide sequence ID" value="NZ_CP011266.1"/>
</dbReference>
<dbReference type="Pfam" id="PF13588">
    <property type="entry name" value="HSDR_N_2"/>
    <property type="match status" value="1"/>
</dbReference>
<gene>
    <name evidence="2" type="ORF">sm9_1556</name>
</gene>
<evidence type="ECO:0000313" key="3">
    <source>
        <dbReference type="Proteomes" id="UP000067738"/>
    </source>
</evidence>
<name>A0A0U3ELA6_9EURY</name>
<proteinExistence type="predicted"/>
<dbReference type="KEGG" id="mmil:sm9_1556"/>
<keyword evidence="3" id="KW-1185">Reference proteome</keyword>
<dbReference type="PATRIC" id="fig|230361.4.peg.1612"/>
<sequence length="274" mass="31940">MAILIDDELKMLVECKSVKTKLNSNHLNQLLRYYSVSDCKIAILTNGVDYWFFTDSVNPGRMDSEAFLKLNIINDDLSILEIFSREKFSDEKIENLVGELKYKTLIREKLLSEFSYPSQDFVTLIAKEVSSERITAKKRNMFKKLITEELETILANVVLDYRDRQNPIITTPEEIEGFYIVRSILSEIIDSERVAIRDRQSYCAILLDDNQNYTICRLYFNDLDNLAIALFDSMEKNSIGSRVEENVAINKISEIHDFRDKLLKTVKVYLKEKK</sequence>
<dbReference type="InterPro" id="IPR029464">
    <property type="entry name" value="HSDR_N"/>
</dbReference>
<organism evidence="2 3">
    <name type="scientific">Methanobrevibacter millerae</name>
    <dbReference type="NCBI Taxonomy" id="230361"/>
    <lineage>
        <taxon>Archaea</taxon>
        <taxon>Methanobacteriati</taxon>
        <taxon>Methanobacteriota</taxon>
        <taxon>Methanomada group</taxon>
        <taxon>Methanobacteria</taxon>
        <taxon>Methanobacteriales</taxon>
        <taxon>Methanobacteriaceae</taxon>
        <taxon>Methanobrevibacter</taxon>
    </lineage>
</organism>
<protein>
    <submittedName>
        <fullName evidence="2">Phage-related protein</fullName>
    </submittedName>
</protein>
<reference evidence="2 3" key="1">
    <citation type="submission" date="2015-04" db="EMBL/GenBank/DDBJ databases">
        <title>The complete genome sequence of the rumen methanogen Methanobrevibacter millerae SM9.</title>
        <authorList>
            <person name="Leahy S.C."/>
            <person name="Kelly W.J."/>
            <person name="Pacheco D.M."/>
            <person name="Li D."/>
            <person name="Altermann E."/>
            <person name="Attwood G.T."/>
        </authorList>
    </citation>
    <scope>NUCLEOTIDE SEQUENCE [LARGE SCALE GENOMIC DNA]</scope>
    <source>
        <strain evidence="2 3">SM9</strain>
    </source>
</reference>
<dbReference type="EMBL" id="CP011266">
    <property type="protein sequence ID" value="ALT69325.1"/>
    <property type="molecule type" value="Genomic_DNA"/>
</dbReference>
<evidence type="ECO:0000259" key="1">
    <source>
        <dbReference type="Pfam" id="PF13588"/>
    </source>
</evidence>
<dbReference type="GeneID" id="26736498"/>
<evidence type="ECO:0000313" key="2">
    <source>
        <dbReference type="EMBL" id="ALT69325.1"/>
    </source>
</evidence>
<dbReference type="AlphaFoldDB" id="A0A0U3ELA6"/>